<evidence type="ECO:0000313" key="2">
    <source>
        <dbReference type="EMBL" id="KZP05125.1"/>
    </source>
</evidence>
<organism evidence="2 3">
    <name type="scientific">Athelia psychrophila</name>
    <dbReference type="NCBI Taxonomy" id="1759441"/>
    <lineage>
        <taxon>Eukaryota</taxon>
        <taxon>Fungi</taxon>
        <taxon>Dikarya</taxon>
        <taxon>Basidiomycota</taxon>
        <taxon>Agaricomycotina</taxon>
        <taxon>Agaricomycetes</taxon>
        <taxon>Agaricomycetidae</taxon>
        <taxon>Atheliales</taxon>
        <taxon>Atheliaceae</taxon>
        <taxon>Athelia</taxon>
    </lineage>
</organism>
<keyword evidence="3" id="KW-1185">Reference proteome</keyword>
<name>A0A167VKX6_9AGAM</name>
<reference evidence="2 3" key="1">
    <citation type="journal article" date="2016" name="Mol. Biol. Evol.">
        <title>Comparative Genomics of Early-Diverging Mushroom-Forming Fungi Provides Insights into the Origins of Lignocellulose Decay Capabilities.</title>
        <authorList>
            <person name="Nagy L.G."/>
            <person name="Riley R."/>
            <person name="Tritt A."/>
            <person name="Adam C."/>
            <person name="Daum C."/>
            <person name="Floudas D."/>
            <person name="Sun H."/>
            <person name="Yadav J.S."/>
            <person name="Pangilinan J."/>
            <person name="Larsson K.H."/>
            <person name="Matsuura K."/>
            <person name="Barry K."/>
            <person name="Labutti K."/>
            <person name="Kuo R."/>
            <person name="Ohm R.A."/>
            <person name="Bhattacharya S.S."/>
            <person name="Shirouzu T."/>
            <person name="Yoshinaga Y."/>
            <person name="Martin F.M."/>
            <person name="Grigoriev I.V."/>
            <person name="Hibbett D.S."/>
        </authorList>
    </citation>
    <scope>NUCLEOTIDE SEQUENCE [LARGE SCALE GENOMIC DNA]</scope>
    <source>
        <strain evidence="2 3">CBS 109695</strain>
    </source>
</reference>
<sequence length="149" mass="16559">MQQIVGWAAVIGPLPTVSYTLLTVKQAPSSSEEPRLGPTAYNGPSHGYTGDYRGSSEDVTRSSDVRRGSVAEQTRKGIWLWAKDGRCSWFINLVVRDLHADKNVIVDDVEEPDVVKTHTVARRYERPANVLRFVLKLVGSFTETAMGRI</sequence>
<dbReference type="EMBL" id="KV417860">
    <property type="protein sequence ID" value="KZP05125.1"/>
    <property type="molecule type" value="Genomic_DNA"/>
</dbReference>
<dbReference type="Proteomes" id="UP000076532">
    <property type="component" value="Unassembled WGS sequence"/>
</dbReference>
<feature type="compositionally biased region" description="Basic and acidic residues" evidence="1">
    <location>
        <begin position="54"/>
        <end position="69"/>
    </location>
</feature>
<protein>
    <submittedName>
        <fullName evidence="2">Uncharacterized protein</fullName>
    </submittedName>
</protein>
<gene>
    <name evidence="2" type="ORF">FIBSPDRAFT_903753</name>
</gene>
<evidence type="ECO:0000256" key="1">
    <source>
        <dbReference type="SAM" id="MobiDB-lite"/>
    </source>
</evidence>
<proteinExistence type="predicted"/>
<dbReference type="AlphaFoldDB" id="A0A167VKX6"/>
<feature type="region of interest" description="Disordered" evidence="1">
    <location>
        <begin position="28"/>
        <end position="69"/>
    </location>
</feature>
<evidence type="ECO:0000313" key="3">
    <source>
        <dbReference type="Proteomes" id="UP000076532"/>
    </source>
</evidence>
<accession>A0A167VKX6</accession>